<protein>
    <submittedName>
        <fullName evidence="1">Uncharacterized protein</fullName>
    </submittedName>
</protein>
<keyword evidence="1" id="KW-0614">Plasmid</keyword>
<evidence type="ECO:0000313" key="1">
    <source>
        <dbReference type="EMBL" id="BDD12120.1"/>
    </source>
</evidence>
<dbReference type="KEGG" id="fax:FUAX_45520"/>
<dbReference type="SUPFAM" id="SSF63829">
    <property type="entry name" value="Calcium-dependent phosphotriesterase"/>
    <property type="match status" value="1"/>
</dbReference>
<evidence type="ECO:0000313" key="2">
    <source>
        <dbReference type="Proteomes" id="UP001348817"/>
    </source>
</evidence>
<dbReference type="RefSeq" id="WP_338395476.1">
    <property type="nucleotide sequence ID" value="NZ_AP025317.1"/>
</dbReference>
<proteinExistence type="predicted"/>
<keyword evidence="2" id="KW-1185">Reference proteome</keyword>
<accession>A0AAU9DHT3</accession>
<sequence>MDDKHRIAIVTNINSSNPATGYIGTIKDLDVGAYDVSKARQSTVTPFLVLDGDDVYVIPNQRGDLLTKYRRKNGLLEEAGNMSLPAGSTSISLVIENDSRAFVTLRATGKIAVFNPSTMVITGYIDLTAHAIGDASPDPTSMVLRDGKLFVSCHQTSDGFSSTHPAQVLIIDLENNNSVTSATDNRTSFAGATDDMHSMFFDEKGDLYVFCVASYGFVPGQKCGFLRIKKGESDFDPDYFFNVSDYAVSNIPGNRIDYFQHVLYSGNGTLFGAGNIYALASNPPDYVNDRTVGSFKVDLYNKSITKLDLPFCNGYSASLTRYKDQILWGLSTETGVGIYTYDLNTGTASDGPVVTTQGDPSVIEVFE</sequence>
<dbReference type="EMBL" id="AP025317">
    <property type="protein sequence ID" value="BDD12120.1"/>
    <property type="molecule type" value="Genomic_DNA"/>
</dbReference>
<reference evidence="1 2" key="1">
    <citation type="submission" date="2021-12" db="EMBL/GenBank/DDBJ databases">
        <title>Genome sequencing of bacteria with rrn-lacking chromosome and rrn-plasmid.</title>
        <authorList>
            <person name="Anda M."/>
            <person name="Iwasaki W."/>
        </authorList>
    </citation>
    <scope>NUCLEOTIDE SEQUENCE [LARGE SCALE GENOMIC DNA]</scope>
    <source>
        <strain evidence="1 2">DSM 100852</strain>
        <plasmid evidence="1 2">pFA3</plasmid>
    </source>
</reference>
<dbReference type="AlphaFoldDB" id="A0AAU9DHT3"/>
<dbReference type="Gene3D" id="2.130.10.10">
    <property type="entry name" value="YVTN repeat-like/Quinoprotein amine dehydrogenase"/>
    <property type="match status" value="1"/>
</dbReference>
<dbReference type="InterPro" id="IPR015943">
    <property type="entry name" value="WD40/YVTN_repeat-like_dom_sf"/>
</dbReference>
<gene>
    <name evidence="1" type="ORF">FUAX_45520</name>
</gene>
<organism evidence="1 2">
    <name type="scientific">Fulvitalea axinellae</name>
    <dbReference type="NCBI Taxonomy" id="1182444"/>
    <lineage>
        <taxon>Bacteria</taxon>
        <taxon>Pseudomonadati</taxon>
        <taxon>Bacteroidota</taxon>
        <taxon>Cytophagia</taxon>
        <taxon>Cytophagales</taxon>
        <taxon>Persicobacteraceae</taxon>
        <taxon>Fulvitalea</taxon>
    </lineage>
</organism>
<dbReference type="Proteomes" id="UP001348817">
    <property type="component" value="Plasmid pFA3"/>
</dbReference>
<name>A0AAU9DHT3_9BACT</name>
<geneLocation type="plasmid" evidence="1 2">
    <name>pFA3</name>
</geneLocation>